<proteinExistence type="predicted"/>
<dbReference type="Proteomes" id="UP001595462">
    <property type="component" value="Unassembled WGS sequence"/>
</dbReference>
<keyword evidence="4" id="KW-1185">Reference proteome</keyword>
<dbReference type="InterPro" id="IPR015168">
    <property type="entry name" value="SsuA/THI5"/>
</dbReference>
<comment type="caution">
    <text evidence="3">The sequence shown here is derived from an EMBL/GenBank/DDBJ whole genome shotgun (WGS) entry which is preliminary data.</text>
</comment>
<feature type="domain" description="SsuA/THI5-like" evidence="2">
    <location>
        <begin position="62"/>
        <end position="257"/>
    </location>
</feature>
<evidence type="ECO:0000313" key="4">
    <source>
        <dbReference type="Proteomes" id="UP001595462"/>
    </source>
</evidence>
<dbReference type="RefSeq" id="WP_380687205.1">
    <property type="nucleotide sequence ID" value="NZ_JBHRSS010000003.1"/>
</dbReference>
<organism evidence="3 4">
    <name type="scientific">Salinisphaera aquimarina</name>
    <dbReference type="NCBI Taxonomy" id="2094031"/>
    <lineage>
        <taxon>Bacteria</taxon>
        <taxon>Pseudomonadati</taxon>
        <taxon>Pseudomonadota</taxon>
        <taxon>Gammaproteobacteria</taxon>
        <taxon>Salinisphaerales</taxon>
        <taxon>Salinisphaeraceae</taxon>
        <taxon>Salinisphaera</taxon>
    </lineage>
</organism>
<feature type="signal peptide" evidence="1">
    <location>
        <begin position="1"/>
        <end position="29"/>
    </location>
</feature>
<reference evidence="4" key="1">
    <citation type="journal article" date="2019" name="Int. J. Syst. Evol. Microbiol.">
        <title>The Global Catalogue of Microorganisms (GCM) 10K type strain sequencing project: providing services to taxonomists for standard genome sequencing and annotation.</title>
        <authorList>
            <consortium name="The Broad Institute Genomics Platform"/>
            <consortium name="The Broad Institute Genome Sequencing Center for Infectious Disease"/>
            <person name="Wu L."/>
            <person name="Ma J."/>
        </authorList>
    </citation>
    <scope>NUCLEOTIDE SEQUENCE [LARGE SCALE GENOMIC DNA]</scope>
    <source>
        <strain evidence="4">KCTC 52640</strain>
    </source>
</reference>
<protein>
    <submittedName>
        <fullName evidence="3">ABC transporter substrate-binding protein</fullName>
    </submittedName>
</protein>
<evidence type="ECO:0000259" key="2">
    <source>
        <dbReference type="Pfam" id="PF09084"/>
    </source>
</evidence>
<gene>
    <name evidence="3" type="ORF">ACFOSU_05290</name>
</gene>
<keyword evidence="1" id="KW-0732">Signal</keyword>
<evidence type="ECO:0000256" key="1">
    <source>
        <dbReference type="SAM" id="SignalP"/>
    </source>
</evidence>
<dbReference type="Gene3D" id="3.40.190.10">
    <property type="entry name" value="Periplasmic binding protein-like II"/>
    <property type="match status" value="2"/>
</dbReference>
<dbReference type="PROSITE" id="PS51257">
    <property type="entry name" value="PROKAR_LIPOPROTEIN"/>
    <property type="match status" value="1"/>
</dbReference>
<sequence>MKRSGRFERRLLLACAVLIALLLAGCSGADEGANTTLRVGVLKFGTVSWEMDTIERHELAEKNGIKLEIVPLASENALAVALQGHRVDLIVSDWLWAAHQRAQDRDYQFVPYSKAVGAVMVNPGSGVTSLKDLDHKKLGIAGGPVDKTWLLLRAYAHKTENEDLEKALDPTFAAPPMINRLLLDGELPAAINFWHYNARLSALGMKPLLTVKQMLSGLGIDTVPPLLGWVFSEEWAADHREDLQAFFKASMQAKQILADSDDAWEPLREMIKPESDAVFASIRDGYRAGIIHHYGAAEIAAAGQLFNILAQESDGQLTGGAKQLSPDVFWDGFRLP</sequence>
<evidence type="ECO:0000313" key="3">
    <source>
        <dbReference type="EMBL" id="MFC3103303.1"/>
    </source>
</evidence>
<dbReference type="PANTHER" id="PTHR30024">
    <property type="entry name" value="ALIPHATIC SULFONATES-BINDING PROTEIN-RELATED"/>
    <property type="match status" value="1"/>
</dbReference>
<dbReference type="SUPFAM" id="SSF53850">
    <property type="entry name" value="Periplasmic binding protein-like II"/>
    <property type="match status" value="1"/>
</dbReference>
<dbReference type="EMBL" id="JBHRSS010000003">
    <property type="protein sequence ID" value="MFC3103303.1"/>
    <property type="molecule type" value="Genomic_DNA"/>
</dbReference>
<name>A0ABV7EN79_9GAMM</name>
<dbReference type="Pfam" id="PF09084">
    <property type="entry name" value="NMT1"/>
    <property type="match status" value="1"/>
</dbReference>
<dbReference type="PANTHER" id="PTHR30024:SF48">
    <property type="entry name" value="ABC TRANSPORTER SUBSTRATE-BINDING PROTEIN"/>
    <property type="match status" value="1"/>
</dbReference>
<feature type="chain" id="PRO_5046948942" evidence="1">
    <location>
        <begin position="30"/>
        <end position="336"/>
    </location>
</feature>
<accession>A0ABV7EN79</accession>